<name>A0A1M4Y5Q5_9BACT</name>
<gene>
    <name evidence="1" type="ORF">SAMN05444008_104163</name>
</gene>
<dbReference type="STRING" id="1302690.BUE76_14995"/>
<sequence length="120" mass="13630">MEPSAANDRTTYMTDLQKCMNRLESEGYTEQYRVEQDRLVSLDDGNGRKYKPEEVKAVNFFRFEGPSNPDDMSILYAIETTDGHRGTLVDAYGLYADDNTGAFFQNVEIHKKVSSNNTNA</sequence>
<evidence type="ECO:0008006" key="3">
    <source>
        <dbReference type="Google" id="ProtNLM"/>
    </source>
</evidence>
<dbReference type="EMBL" id="FQUO01000004">
    <property type="protein sequence ID" value="SHF01035.1"/>
    <property type="molecule type" value="Genomic_DNA"/>
</dbReference>
<dbReference type="RefSeq" id="WP_143157237.1">
    <property type="nucleotide sequence ID" value="NZ_FQUO01000004.1"/>
</dbReference>
<evidence type="ECO:0000313" key="2">
    <source>
        <dbReference type="Proteomes" id="UP000184368"/>
    </source>
</evidence>
<organism evidence="1 2">
    <name type="scientific">Cnuella takakiae</name>
    <dbReference type="NCBI Taxonomy" id="1302690"/>
    <lineage>
        <taxon>Bacteria</taxon>
        <taxon>Pseudomonadati</taxon>
        <taxon>Bacteroidota</taxon>
        <taxon>Chitinophagia</taxon>
        <taxon>Chitinophagales</taxon>
        <taxon>Chitinophagaceae</taxon>
        <taxon>Cnuella</taxon>
    </lineage>
</organism>
<accession>A0A1M4Y5Q5</accession>
<dbReference type="Proteomes" id="UP000184368">
    <property type="component" value="Unassembled WGS sequence"/>
</dbReference>
<dbReference type="AlphaFoldDB" id="A0A1M4Y5Q5"/>
<keyword evidence="2" id="KW-1185">Reference proteome</keyword>
<evidence type="ECO:0000313" key="1">
    <source>
        <dbReference type="EMBL" id="SHF01035.1"/>
    </source>
</evidence>
<proteinExistence type="predicted"/>
<protein>
    <recommendedName>
        <fullName evidence="3">Phosphoribosylpyrophosphate synthetase</fullName>
    </recommendedName>
</protein>
<reference evidence="1 2" key="1">
    <citation type="submission" date="2016-11" db="EMBL/GenBank/DDBJ databases">
        <authorList>
            <person name="Jaros S."/>
            <person name="Januszkiewicz K."/>
            <person name="Wedrychowicz H."/>
        </authorList>
    </citation>
    <scope>NUCLEOTIDE SEQUENCE [LARGE SCALE GENOMIC DNA]</scope>
    <source>
        <strain evidence="1 2">DSM 26897</strain>
    </source>
</reference>
<dbReference type="OrthoDB" id="8418771at2"/>